<evidence type="ECO:0000256" key="1">
    <source>
        <dbReference type="SAM" id="MobiDB-lite"/>
    </source>
</evidence>
<dbReference type="VEuPathDB" id="VectorBase:AALB20_038079"/>
<feature type="region of interest" description="Disordered" evidence="1">
    <location>
        <begin position="1"/>
        <end position="63"/>
    </location>
</feature>
<feature type="compositionally biased region" description="Low complexity" evidence="1">
    <location>
        <begin position="579"/>
        <end position="588"/>
    </location>
</feature>
<feature type="region of interest" description="Disordered" evidence="1">
    <location>
        <begin position="641"/>
        <end position="660"/>
    </location>
</feature>
<feature type="compositionally biased region" description="Basic residues" evidence="1">
    <location>
        <begin position="227"/>
        <end position="242"/>
    </location>
</feature>
<feature type="region of interest" description="Disordered" evidence="1">
    <location>
        <begin position="262"/>
        <end position="283"/>
    </location>
</feature>
<name>A0A182FD12_ANOAL</name>
<feature type="compositionally biased region" description="Basic and acidic residues" evidence="1">
    <location>
        <begin position="754"/>
        <end position="763"/>
    </location>
</feature>
<dbReference type="EnsemblMetazoa" id="AALB004398-RA">
    <property type="protein sequence ID" value="AALB004398-PA"/>
    <property type="gene ID" value="AALB004398"/>
</dbReference>
<dbReference type="STRING" id="7167.A0A182FD12"/>
<dbReference type="Proteomes" id="UP000069272">
    <property type="component" value="Chromosome 3L"/>
</dbReference>
<feature type="region of interest" description="Disordered" evidence="1">
    <location>
        <begin position="874"/>
        <end position="909"/>
    </location>
</feature>
<feature type="region of interest" description="Disordered" evidence="1">
    <location>
        <begin position="787"/>
        <end position="811"/>
    </location>
</feature>
<feature type="region of interest" description="Disordered" evidence="1">
    <location>
        <begin position="925"/>
        <end position="983"/>
    </location>
</feature>
<feature type="region of interest" description="Disordered" evidence="1">
    <location>
        <begin position="87"/>
        <end position="114"/>
    </location>
</feature>
<protein>
    <submittedName>
        <fullName evidence="2">Uncharacterized protein</fullName>
    </submittedName>
</protein>
<feature type="compositionally biased region" description="Basic and acidic residues" evidence="1">
    <location>
        <begin position="268"/>
        <end position="279"/>
    </location>
</feature>
<feature type="region of interest" description="Disordered" evidence="1">
    <location>
        <begin position="721"/>
        <end position="768"/>
    </location>
</feature>
<feature type="compositionally biased region" description="Low complexity" evidence="1">
    <location>
        <begin position="144"/>
        <end position="169"/>
    </location>
</feature>
<sequence length="1099" mass="120439">MFAQTVQAEKLKASTPSAGTLESEEGGPLKRKSGSEQAFRDGRGGIQPQHRQHHHHPQTNDASHHHIKYATIPHGNVASQNNIHSALTSSTSTGRRKPAENGEAKRTRNTFDPRYRSNELELVVSSTTMAAATAATALPTAASTTGAATGTHSSASSLLQTSSDSSNASGGNGYCGGRTELSDSLSDDMSLLEVGTPYDEGQECAGDDTSDELAMHSIRRYHPHYHTQPYHHHHHHHHHHHQPAMAGTPGATMAVAFRPSSSGFYRKHHDDSPPTDRRLKTSTNSLPSVASATASCASAGGGSGGGGHRNLALHLKFKSHQSAIDAKRKQFFLALDQEPFQPLKSNMADLPSPSSTSLHSGHNHLIAEELGCKSSSAPVLKDEGNALTVPRANLRYSRSQSDRHLAVQEHYERKKEAAKERAAAPKRVNLSVPGTPVCSRYLQSLSSRSSVASSDDESTREAVPPAQELIISSIVLEKFVKEMKTLSSADQQPDKAASKAEENVNVQHDDTTDSFFKTSDARQAYHRTFSEAVGTVGGPEKDPAVKKYFEESASQHTYRRDFSEAYGELGGVKDDPIFSTTTPSSAATTKKKKRSKPSRQQLISESSSDEDQSGAPELAARERQRNDFLEELMELKNSKKRMEEELKAFQSKDPLATGGQKERVQTFFERSDQSKAYHRSFSEAAQTFGAPPSDPKVREYFSESATRHTYRRDFSEVCGELGANGPATSESERYKPTVPGTPISSRNLHKLKKRAEEEPERMMPDASTSLTEQLAKFNEELEELKLSKPAISLDPKQPPKVTDCTPPEKPEFCVDQYLNTSNEKRSYARSFSEAAQSLNARPEVKSDTVKSFFDDSSRKGTFRREFSQAYQELANPADDVPTVPGDVTQPDGGTSADRTVATVEDNGAIPSLPDKAMAVVAEERNIAIPGTPVSSRKRSPPKPAVRSSDKPIVPEASRTSGTWDGQRLPARVPLTPQLDGRKQFTTEKYFATKFFKRARSFSGKRGDLTDNDDDNDDHGNDGNDSGMRTGRGAAVMRDDREFVLAGSKHPAGSMGHTLVSGSGDKNEEQHQHQHEQQAQKQELVTTFELDKEFWRQFSK</sequence>
<dbReference type="AlphaFoldDB" id="A0A182FD12"/>
<keyword evidence="3" id="KW-1185">Reference proteome</keyword>
<evidence type="ECO:0000313" key="2">
    <source>
        <dbReference type="EnsemblMetazoa" id="AALB004398-PA"/>
    </source>
</evidence>
<feature type="region of interest" description="Disordered" evidence="1">
    <location>
        <begin position="227"/>
        <end position="247"/>
    </location>
</feature>
<feature type="compositionally biased region" description="Basic and acidic residues" evidence="1">
    <location>
        <begin position="97"/>
        <end position="114"/>
    </location>
</feature>
<feature type="region of interest" description="Disordered" evidence="1">
    <location>
        <begin position="570"/>
        <end position="626"/>
    </location>
</feature>
<dbReference type="VEuPathDB" id="VectorBase:AALB017488"/>
<accession>A0A182FD12</accession>
<dbReference type="VEuPathDB" id="VectorBase:AALB017489"/>
<proteinExistence type="predicted"/>
<organism evidence="2 3">
    <name type="scientific">Anopheles albimanus</name>
    <name type="common">New world malaria mosquito</name>
    <dbReference type="NCBI Taxonomy" id="7167"/>
    <lineage>
        <taxon>Eukaryota</taxon>
        <taxon>Metazoa</taxon>
        <taxon>Ecdysozoa</taxon>
        <taxon>Arthropoda</taxon>
        <taxon>Hexapoda</taxon>
        <taxon>Insecta</taxon>
        <taxon>Pterygota</taxon>
        <taxon>Neoptera</taxon>
        <taxon>Endopterygota</taxon>
        <taxon>Diptera</taxon>
        <taxon>Nematocera</taxon>
        <taxon>Culicoidea</taxon>
        <taxon>Culicidae</taxon>
        <taxon>Anophelinae</taxon>
        <taxon>Anopheles</taxon>
    </lineage>
</organism>
<reference evidence="2" key="2">
    <citation type="submission" date="2022-08" db="UniProtKB">
        <authorList>
            <consortium name="EnsemblMetazoa"/>
        </authorList>
    </citation>
    <scope>IDENTIFICATION</scope>
    <source>
        <strain evidence="2">STECLA/ALBI9_A</strain>
    </source>
</reference>
<feature type="compositionally biased region" description="Basic and acidic residues" evidence="1">
    <location>
        <begin position="1064"/>
        <end position="1077"/>
    </location>
</feature>
<reference evidence="2 3" key="1">
    <citation type="journal article" date="2017" name="G3 (Bethesda)">
        <title>The Physical Genome Mapping of Anopheles albimanus Corrected Scaffold Misassemblies and Identified Interarm Rearrangements in Genus Anopheles.</title>
        <authorList>
            <person name="Artemov G.N."/>
            <person name="Peery A.N."/>
            <person name="Jiang X."/>
            <person name="Tu Z."/>
            <person name="Stegniy V.N."/>
            <person name="Sharakhova M.V."/>
            <person name="Sharakhov I.V."/>
        </authorList>
    </citation>
    <scope>NUCLEOTIDE SEQUENCE [LARGE SCALE GENOMIC DNA]</scope>
    <source>
        <strain evidence="2 3">ALBI9_A</strain>
    </source>
</reference>
<feature type="region of interest" description="Disordered" evidence="1">
    <location>
        <begin position="144"/>
        <end position="182"/>
    </location>
</feature>
<feature type="region of interest" description="Disordered" evidence="1">
    <location>
        <begin position="1001"/>
        <end position="1083"/>
    </location>
</feature>
<evidence type="ECO:0000313" key="3">
    <source>
        <dbReference type="Proteomes" id="UP000069272"/>
    </source>
</evidence>